<name>A0A4D7JQZ3_9BACT</name>
<accession>A0A4D7JQZ3</accession>
<organism evidence="1 2">
    <name type="scientific">Mangrovivirga cuniculi</name>
    <dbReference type="NCBI Taxonomy" id="2715131"/>
    <lineage>
        <taxon>Bacteria</taxon>
        <taxon>Pseudomonadati</taxon>
        <taxon>Bacteroidota</taxon>
        <taxon>Cytophagia</taxon>
        <taxon>Cytophagales</taxon>
        <taxon>Mangrovivirgaceae</taxon>
        <taxon>Mangrovivirga</taxon>
    </lineage>
</organism>
<dbReference type="RefSeq" id="WP_137090767.1">
    <property type="nucleotide sequence ID" value="NZ_CP028923.1"/>
</dbReference>
<keyword evidence="2" id="KW-1185">Reference proteome</keyword>
<dbReference type="Proteomes" id="UP000298616">
    <property type="component" value="Chromosome"/>
</dbReference>
<evidence type="ECO:0000313" key="1">
    <source>
        <dbReference type="EMBL" id="QCK15182.1"/>
    </source>
</evidence>
<reference evidence="1 2" key="1">
    <citation type="submission" date="2018-04" db="EMBL/GenBank/DDBJ databases">
        <title>Complete genome uncultured novel isolate.</title>
        <authorList>
            <person name="Merlino G."/>
        </authorList>
    </citation>
    <scope>NUCLEOTIDE SEQUENCE [LARGE SCALE GENOMIC DNA]</scope>
    <source>
        <strain evidence="2">R1DC9</strain>
    </source>
</reference>
<evidence type="ECO:0000313" key="2">
    <source>
        <dbReference type="Proteomes" id="UP000298616"/>
    </source>
</evidence>
<dbReference type="SUPFAM" id="SSF51556">
    <property type="entry name" value="Metallo-dependent hydrolases"/>
    <property type="match status" value="1"/>
</dbReference>
<dbReference type="InterPro" id="IPR032466">
    <property type="entry name" value="Metal_Hydrolase"/>
</dbReference>
<protein>
    <recommendedName>
        <fullName evidence="3">Peptidase M19</fullName>
    </recommendedName>
</protein>
<dbReference type="EMBL" id="CP028923">
    <property type="protein sequence ID" value="QCK15182.1"/>
    <property type="molecule type" value="Genomic_DNA"/>
</dbReference>
<dbReference type="Gene3D" id="3.20.20.140">
    <property type="entry name" value="Metal-dependent hydrolases"/>
    <property type="match status" value="1"/>
</dbReference>
<gene>
    <name evidence="1" type="ORF">DCC35_10700</name>
</gene>
<dbReference type="OrthoDB" id="611177at2"/>
<evidence type="ECO:0008006" key="3">
    <source>
        <dbReference type="Google" id="ProtNLM"/>
    </source>
</evidence>
<proteinExistence type="predicted"/>
<dbReference type="KEGG" id="fpf:DCC35_10700"/>
<dbReference type="AlphaFoldDB" id="A0A4D7JQZ3"/>
<sequence>MFDFHFHPLGKQFLSNYDVEELKNDTYSHPVQLPPLGATLNDLLSRILNSQASVSQSIKGGVSLGIANVITPEYVFASKRGVLKLLELDLFDRDVIAPLDNRIFDFIRNDENYNFLFERELNFYGWASGYPNKTNSLIKILTRKGGANNRLKMDSKKLNLVMAIEGGHNLIAESINDPFPKGTILDKVKEYRDKDYGYDFLYLTLTHLSHVPRASLCSHAFGFKLVKASKVTEAVPSIPGLSRKGKKVIRELMDCSSNDYPILIDIKHMSLKSRFDFYKERKDLLNDETFKSKEKEGNAWWPIIATHMGISGYRFSEMTDLFGEIGFEKGLEFSVRIRFDRHRKMKIPEGLGIDNVYFNPMTINLCDDDIEEIAQSNGLIGISLDARILGFENFNKRHNDEEYDYMSKDDFALLFPEEAKKIIPLNEIPVEVSEEEGFLGIAGRKERELYLYCFTLLHTARVIDQLDKKERHNKSGWDFISIGSDFDGLIDSLKEAETIEDLNDFRKEVRKVIVDAEESYKDAYDLPKELEIIPRKSGKPQVDLILDKVFSQNGINFVKEWWGES</sequence>